<evidence type="ECO:0000313" key="2">
    <source>
        <dbReference type="Proteomes" id="UP000064912"/>
    </source>
</evidence>
<dbReference type="AlphaFoldDB" id="A0A0D6B287"/>
<dbReference type="EMBL" id="AP014800">
    <property type="protein sequence ID" value="BAQ69268.1"/>
    <property type="molecule type" value="Genomic_DNA"/>
</dbReference>
<protein>
    <submittedName>
        <fullName evidence="1">Uncharacterized protein</fullName>
    </submittedName>
</protein>
<sequence length="167" mass="17642">MAPAKGDRKSLPVNDQAQHIRTGFAPDPVKLQEPFAAAGAEDIEDHVLTALGPDLGMGAAPVRGSTARPARRGRWGRRLGTVARNAGGIGRIVGRAERRQAAPDATLQIPFRPLLLGPHRTCRRHQTGGKSGGAPPGTAFPTSHPLPPLLANCSDKWNTALHLLSID</sequence>
<organism evidence="1 2">
    <name type="scientific">Rhodovulum sulfidophilum</name>
    <name type="common">Rhodobacter sulfidophilus</name>
    <dbReference type="NCBI Taxonomy" id="35806"/>
    <lineage>
        <taxon>Bacteria</taxon>
        <taxon>Pseudomonadati</taxon>
        <taxon>Pseudomonadota</taxon>
        <taxon>Alphaproteobacteria</taxon>
        <taxon>Rhodobacterales</taxon>
        <taxon>Paracoccaceae</taxon>
        <taxon>Rhodovulum</taxon>
    </lineage>
</organism>
<dbReference type="PATRIC" id="fig|35806.4.peg.2177"/>
<name>A0A0D6B287_RHOSU</name>
<dbReference type="KEGG" id="rsu:NHU_02114"/>
<proteinExistence type="predicted"/>
<evidence type="ECO:0000313" key="1">
    <source>
        <dbReference type="EMBL" id="BAQ69268.1"/>
    </source>
</evidence>
<accession>A0A0D6B287</accession>
<dbReference type="Proteomes" id="UP000064912">
    <property type="component" value="Chromosome"/>
</dbReference>
<reference evidence="1 2" key="1">
    <citation type="submission" date="2015-02" db="EMBL/GenBank/DDBJ databases">
        <title>Genome sequene of Rhodovulum sulfidophilum DSM 2351.</title>
        <authorList>
            <person name="Nagao N."/>
        </authorList>
    </citation>
    <scope>NUCLEOTIDE SEQUENCE [LARGE SCALE GENOMIC DNA]</scope>
    <source>
        <strain evidence="1 2">DSM 2351</strain>
    </source>
</reference>
<gene>
    <name evidence="1" type="ORF">NHU_02114</name>
</gene>